<keyword evidence="2" id="KW-1185">Reference proteome</keyword>
<protein>
    <submittedName>
        <fullName evidence="1">Uncharacterized protein</fullName>
    </submittedName>
</protein>
<comment type="caution">
    <text evidence="1">The sequence shown here is derived from an EMBL/GenBank/DDBJ whole genome shotgun (WGS) entry which is preliminary data.</text>
</comment>
<dbReference type="EMBL" id="CM035419">
    <property type="protein sequence ID" value="KAH7415720.1"/>
    <property type="molecule type" value="Genomic_DNA"/>
</dbReference>
<dbReference type="Proteomes" id="UP000825935">
    <property type="component" value="Chromosome 14"/>
</dbReference>
<proteinExistence type="predicted"/>
<reference evidence="1" key="1">
    <citation type="submission" date="2021-08" db="EMBL/GenBank/DDBJ databases">
        <title>WGS assembly of Ceratopteris richardii.</title>
        <authorList>
            <person name="Marchant D.B."/>
            <person name="Chen G."/>
            <person name="Jenkins J."/>
            <person name="Shu S."/>
            <person name="Leebens-Mack J."/>
            <person name="Grimwood J."/>
            <person name="Schmutz J."/>
            <person name="Soltis P."/>
            <person name="Soltis D."/>
            <person name="Chen Z.-H."/>
        </authorList>
    </citation>
    <scope>NUCLEOTIDE SEQUENCE</scope>
    <source>
        <strain evidence="1">Whitten #5841</strain>
        <tissue evidence="1">Leaf</tissue>
    </source>
</reference>
<sequence>MKFIDAFRMHMRPAGDGHNRSLCGKVRRYLRLNLLIVLQLFVLIKRAISVCWQGLHV</sequence>
<evidence type="ECO:0000313" key="2">
    <source>
        <dbReference type="Proteomes" id="UP000825935"/>
    </source>
</evidence>
<gene>
    <name evidence="1" type="ORF">KP509_14G058000</name>
</gene>
<dbReference type="AlphaFoldDB" id="A0A8T2T893"/>
<accession>A0A8T2T893</accession>
<evidence type="ECO:0000313" key="1">
    <source>
        <dbReference type="EMBL" id="KAH7415720.1"/>
    </source>
</evidence>
<organism evidence="1 2">
    <name type="scientific">Ceratopteris richardii</name>
    <name type="common">Triangle waterfern</name>
    <dbReference type="NCBI Taxonomy" id="49495"/>
    <lineage>
        <taxon>Eukaryota</taxon>
        <taxon>Viridiplantae</taxon>
        <taxon>Streptophyta</taxon>
        <taxon>Embryophyta</taxon>
        <taxon>Tracheophyta</taxon>
        <taxon>Polypodiopsida</taxon>
        <taxon>Polypodiidae</taxon>
        <taxon>Polypodiales</taxon>
        <taxon>Pteridineae</taxon>
        <taxon>Pteridaceae</taxon>
        <taxon>Parkerioideae</taxon>
        <taxon>Ceratopteris</taxon>
    </lineage>
</organism>
<name>A0A8T2T893_CERRI</name>